<organism evidence="1 2">
    <name type="scientific">Fusarium decemcellulare</name>
    <dbReference type="NCBI Taxonomy" id="57161"/>
    <lineage>
        <taxon>Eukaryota</taxon>
        <taxon>Fungi</taxon>
        <taxon>Dikarya</taxon>
        <taxon>Ascomycota</taxon>
        <taxon>Pezizomycotina</taxon>
        <taxon>Sordariomycetes</taxon>
        <taxon>Hypocreomycetidae</taxon>
        <taxon>Hypocreales</taxon>
        <taxon>Nectriaceae</taxon>
        <taxon>Fusarium</taxon>
        <taxon>Fusarium decemcellulare species complex</taxon>
    </lineage>
</organism>
<proteinExistence type="predicted"/>
<dbReference type="Proteomes" id="UP001148629">
    <property type="component" value="Unassembled WGS sequence"/>
</dbReference>
<name>A0ACC1RY07_9HYPO</name>
<evidence type="ECO:0000313" key="2">
    <source>
        <dbReference type="Proteomes" id="UP001148629"/>
    </source>
</evidence>
<gene>
    <name evidence="1" type="ORF">NM208_g10416</name>
</gene>
<comment type="caution">
    <text evidence="1">The sequence shown here is derived from an EMBL/GenBank/DDBJ whole genome shotgun (WGS) entry which is preliminary data.</text>
</comment>
<accession>A0ACC1RY07</accession>
<keyword evidence="2" id="KW-1185">Reference proteome</keyword>
<reference evidence="1" key="1">
    <citation type="submission" date="2022-08" db="EMBL/GenBank/DDBJ databases">
        <title>Genome Sequence of Fusarium decemcellulare.</title>
        <authorList>
            <person name="Buettner E."/>
        </authorList>
    </citation>
    <scope>NUCLEOTIDE SEQUENCE</scope>
    <source>
        <strain evidence="1">Babe19</strain>
    </source>
</reference>
<protein>
    <submittedName>
        <fullName evidence="1">Uncharacterized protein</fullName>
    </submittedName>
</protein>
<evidence type="ECO:0000313" key="1">
    <source>
        <dbReference type="EMBL" id="KAJ3528023.1"/>
    </source>
</evidence>
<dbReference type="EMBL" id="JANRMS010001469">
    <property type="protein sequence ID" value="KAJ3528023.1"/>
    <property type="molecule type" value="Genomic_DNA"/>
</dbReference>
<sequence length="223" mass="25299">MEAPPIEFVTVKTTLPKQPFAPGAERSPFRTQRLVMRPFAENDFETLRLLRSQPEVMVWFTQGRPDKDIEETKAIFALDMPPKDVERFNWVICLADTGDMIGVGGNTTQKGELGWPAAGYALLKEHWGKGYATEFMTGFLQAWWSLPREEVELKVDKNTIRREGGVEDECISAITVDDNMASQKVMRKSGLELATVWEEQDLRDLTQKVTLYGFVARKGKPAQ</sequence>